<dbReference type="AlphaFoldDB" id="A0A8H6Z0A4"/>
<name>A0A8H6Z0A4_9AGAR</name>
<keyword evidence="2" id="KW-1185">Reference proteome</keyword>
<reference evidence="1" key="1">
    <citation type="submission" date="2020-05" db="EMBL/GenBank/DDBJ databases">
        <title>Mycena genomes resolve the evolution of fungal bioluminescence.</title>
        <authorList>
            <person name="Tsai I.J."/>
        </authorList>
    </citation>
    <scope>NUCLEOTIDE SEQUENCE</scope>
    <source>
        <strain evidence="1">CCC161011</strain>
    </source>
</reference>
<proteinExistence type="predicted"/>
<dbReference type="EMBL" id="JACAZI010000002">
    <property type="protein sequence ID" value="KAF7368477.1"/>
    <property type="molecule type" value="Genomic_DNA"/>
</dbReference>
<organism evidence="1 2">
    <name type="scientific">Mycena venus</name>
    <dbReference type="NCBI Taxonomy" id="2733690"/>
    <lineage>
        <taxon>Eukaryota</taxon>
        <taxon>Fungi</taxon>
        <taxon>Dikarya</taxon>
        <taxon>Basidiomycota</taxon>
        <taxon>Agaricomycotina</taxon>
        <taxon>Agaricomycetes</taxon>
        <taxon>Agaricomycetidae</taxon>
        <taxon>Agaricales</taxon>
        <taxon>Marasmiineae</taxon>
        <taxon>Mycenaceae</taxon>
        <taxon>Mycena</taxon>
    </lineage>
</organism>
<comment type="caution">
    <text evidence="1">The sequence shown here is derived from an EMBL/GenBank/DDBJ whole genome shotgun (WGS) entry which is preliminary data.</text>
</comment>
<gene>
    <name evidence="1" type="ORF">MVEN_00170900</name>
</gene>
<protein>
    <submittedName>
        <fullName evidence="1">Uncharacterized protein</fullName>
    </submittedName>
</protein>
<sequence length="141" mass="15328">MSEWGRRTPADVATGTRGTVDVVAALAALPSELSRDDERSDRRLKSAHTILDTHLIVSSSHPTSSVPLSPLVTAPCSDDSVTPVITSHVSIRSGCHQRRSHGSTFRNPISPRPGGFHSLTFALNAPNPIFVEKLAQKWVWR</sequence>
<dbReference type="Proteomes" id="UP000620124">
    <property type="component" value="Unassembled WGS sequence"/>
</dbReference>
<accession>A0A8H6Z0A4</accession>
<evidence type="ECO:0000313" key="2">
    <source>
        <dbReference type="Proteomes" id="UP000620124"/>
    </source>
</evidence>
<evidence type="ECO:0000313" key="1">
    <source>
        <dbReference type="EMBL" id="KAF7368477.1"/>
    </source>
</evidence>